<evidence type="ECO:0000256" key="1">
    <source>
        <dbReference type="SAM" id="MobiDB-lite"/>
    </source>
</evidence>
<proteinExistence type="predicted"/>
<accession>A0AAD9YGN6</accession>
<feature type="region of interest" description="Disordered" evidence="1">
    <location>
        <begin position="28"/>
        <end position="81"/>
    </location>
</feature>
<reference evidence="2" key="1">
    <citation type="submission" date="2023-02" db="EMBL/GenBank/DDBJ databases">
        <title>Colletotrichum kahawae CIFC_Que2 genome sequencing and assembly.</title>
        <authorList>
            <person name="Baroncelli R."/>
        </authorList>
    </citation>
    <scope>NUCLEOTIDE SEQUENCE</scope>
    <source>
        <strain evidence="2">CIFC_Que2</strain>
    </source>
</reference>
<keyword evidence="3" id="KW-1185">Reference proteome</keyword>
<feature type="region of interest" description="Disordered" evidence="1">
    <location>
        <begin position="126"/>
        <end position="149"/>
    </location>
</feature>
<comment type="caution">
    <text evidence="2">The sequence shown here is derived from an EMBL/GenBank/DDBJ whole genome shotgun (WGS) entry which is preliminary data.</text>
</comment>
<sequence length="149" mass="16599">MRDAAPLLRPEQKTQRYGRVRFTHWLARQRRRSSSRSLGGTSVEQKDPRARHQLAIPVSPKGGMASGERRAGCMADKKRSTAADAVPLIKDKFVNETPLMVARSENYARDGEITSRTKLGAKVFAAPRGPEEKWKKPLHSRCEETSGGS</sequence>
<protein>
    <submittedName>
        <fullName evidence="2">Uncharacterized protein</fullName>
    </submittedName>
</protein>
<dbReference type="AlphaFoldDB" id="A0AAD9YGN6"/>
<dbReference type="EMBL" id="VYYT01000149">
    <property type="protein sequence ID" value="KAK2762910.1"/>
    <property type="molecule type" value="Genomic_DNA"/>
</dbReference>
<organism evidence="2 3">
    <name type="scientific">Colletotrichum kahawae</name>
    <name type="common">Coffee berry disease fungus</name>
    <dbReference type="NCBI Taxonomy" id="34407"/>
    <lineage>
        <taxon>Eukaryota</taxon>
        <taxon>Fungi</taxon>
        <taxon>Dikarya</taxon>
        <taxon>Ascomycota</taxon>
        <taxon>Pezizomycotina</taxon>
        <taxon>Sordariomycetes</taxon>
        <taxon>Hypocreomycetidae</taxon>
        <taxon>Glomerellales</taxon>
        <taxon>Glomerellaceae</taxon>
        <taxon>Colletotrichum</taxon>
        <taxon>Colletotrichum gloeosporioides species complex</taxon>
    </lineage>
</organism>
<feature type="compositionally biased region" description="Basic and acidic residues" evidence="1">
    <location>
        <begin position="67"/>
        <end position="81"/>
    </location>
</feature>
<feature type="compositionally biased region" description="Basic and acidic residues" evidence="1">
    <location>
        <begin position="129"/>
        <end position="149"/>
    </location>
</feature>
<evidence type="ECO:0000313" key="3">
    <source>
        <dbReference type="Proteomes" id="UP001281614"/>
    </source>
</evidence>
<gene>
    <name evidence="2" type="ORF">CKAH01_16067</name>
</gene>
<dbReference type="Proteomes" id="UP001281614">
    <property type="component" value="Unassembled WGS sequence"/>
</dbReference>
<name>A0AAD9YGN6_COLKA</name>
<evidence type="ECO:0000313" key="2">
    <source>
        <dbReference type="EMBL" id="KAK2762910.1"/>
    </source>
</evidence>